<reference evidence="1 2" key="1">
    <citation type="journal article" date="2019" name="Plant Biotechnol. J.">
        <title>The red bayberry genome and genetic basis of sex determination.</title>
        <authorList>
            <person name="Jia H.M."/>
            <person name="Jia H.J."/>
            <person name="Cai Q.L."/>
            <person name="Wang Y."/>
            <person name="Zhao H.B."/>
            <person name="Yang W.F."/>
            <person name="Wang G.Y."/>
            <person name="Li Y.H."/>
            <person name="Zhan D.L."/>
            <person name="Shen Y.T."/>
            <person name="Niu Q.F."/>
            <person name="Chang L."/>
            <person name="Qiu J."/>
            <person name="Zhao L."/>
            <person name="Xie H.B."/>
            <person name="Fu W.Y."/>
            <person name="Jin J."/>
            <person name="Li X.W."/>
            <person name="Jiao Y."/>
            <person name="Zhou C.C."/>
            <person name="Tu T."/>
            <person name="Chai C.Y."/>
            <person name="Gao J.L."/>
            <person name="Fan L.J."/>
            <person name="van de Weg E."/>
            <person name="Wang J.Y."/>
            <person name="Gao Z.S."/>
        </authorList>
    </citation>
    <scope>NUCLEOTIDE SEQUENCE [LARGE SCALE GENOMIC DNA]</scope>
    <source>
        <tissue evidence="1">Leaves</tissue>
    </source>
</reference>
<organism evidence="1 2">
    <name type="scientific">Morella rubra</name>
    <name type="common">Chinese bayberry</name>
    <dbReference type="NCBI Taxonomy" id="262757"/>
    <lineage>
        <taxon>Eukaryota</taxon>
        <taxon>Viridiplantae</taxon>
        <taxon>Streptophyta</taxon>
        <taxon>Embryophyta</taxon>
        <taxon>Tracheophyta</taxon>
        <taxon>Spermatophyta</taxon>
        <taxon>Magnoliopsida</taxon>
        <taxon>eudicotyledons</taxon>
        <taxon>Gunneridae</taxon>
        <taxon>Pentapetalae</taxon>
        <taxon>rosids</taxon>
        <taxon>fabids</taxon>
        <taxon>Fagales</taxon>
        <taxon>Myricaceae</taxon>
        <taxon>Morella</taxon>
    </lineage>
</organism>
<comment type="caution">
    <text evidence="1">The sequence shown here is derived from an EMBL/GenBank/DDBJ whole genome shotgun (WGS) entry which is preliminary data.</text>
</comment>
<gene>
    <name evidence="1" type="ORF">CJ030_MR1G016573</name>
</gene>
<accession>A0A6A1WMV1</accession>
<protein>
    <submittedName>
        <fullName evidence="1">Uncharacterized protein</fullName>
    </submittedName>
</protein>
<keyword evidence="2" id="KW-1185">Reference proteome</keyword>
<proteinExistence type="predicted"/>
<dbReference type="EMBL" id="RXIC02000019">
    <property type="protein sequence ID" value="KAB1226571.1"/>
    <property type="molecule type" value="Genomic_DNA"/>
</dbReference>
<evidence type="ECO:0000313" key="2">
    <source>
        <dbReference type="Proteomes" id="UP000516437"/>
    </source>
</evidence>
<name>A0A6A1WMV1_9ROSI</name>
<evidence type="ECO:0000313" key="1">
    <source>
        <dbReference type="EMBL" id="KAB1226571.1"/>
    </source>
</evidence>
<sequence>MHRVRQRVGVDILFKQACPRRGAQRFSPLSLHDPSQQRSASSLWCCRGIGLAIICCVHKLWLLLSDWGASWICKGMETSSLSNAMLSGCKASLNCILSRARPATDEPINKEACETILAILGKVMRSNTIAMNELQLLLQTLDAP</sequence>
<dbReference type="AlphaFoldDB" id="A0A6A1WMV1"/>
<dbReference type="Proteomes" id="UP000516437">
    <property type="component" value="Chromosome 1"/>
</dbReference>